<evidence type="ECO:0000313" key="2">
    <source>
        <dbReference type="EMBL" id="KRX01410.1"/>
    </source>
</evidence>
<dbReference type="AlphaFoldDB" id="A0A0V0QGS5"/>
<feature type="transmembrane region" description="Helical" evidence="1">
    <location>
        <begin position="25"/>
        <end position="48"/>
    </location>
</feature>
<comment type="caution">
    <text evidence="2">The sequence shown here is derived from an EMBL/GenBank/DDBJ whole genome shotgun (WGS) entry which is preliminary data.</text>
</comment>
<evidence type="ECO:0000256" key="1">
    <source>
        <dbReference type="SAM" id="Phobius"/>
    </source>
</evidence>
<proteinExistence type="predicted"/>
<keyword evidence="1" id="KW-0472">Membrane</keyword>
<accession>A0A0V0QGS5</accession>
<dbReference type="InParanoid" id="A0A0V0QGS5"/>
<dbReference type="EMBL" id="LDAU01000170">
    <property type="protein sequence ID" value="KRX01410.1"/>
    <property type="molecule type" value="Genomic_DNA"/>
</dbReference>
<keyword evidence="3" id="KW-1185">Reference proteome</keyword>
<dbReference type="Proteomes" id="UP000054937">
    <property type="component" value="Unassembled WGS sequence"/>
</dbReference>
<protein>
    <recommendedName>
        <fullName evidence="4">Transmembrane protein</fullName>
    </recommendedName>
</protein>
<keyword evidence="1" id="KW-0812">Transmembrane</keyword>
<evidence type="ECO:0000313" key="3">
    <source>
        <dbReference type="Proteomes" id="UP000054937"/>
    </source>
</evidence>
<gene>
    <name evidence="2" type="ORF">PPERSA_01313</name>
</gene>
<sequence>MILVWICYLLGEFYYLPKEDWKPGVFYYIQSISMSLGSLICSIIVWMAHSEVKKWCLEDNNTQYMIGSEDQLWLEESFSSKKSNIQNKNQQNLKGSVYQQGKVQQASALSSIQEQSVAFQSCENNKNSFLNRVQNS</sequence>
<organism evidence="2 3">
    <name type="scientific">Pseudocohnilembus persalinus</name>
    <name type="common">Ciliate</name>
    <dbReference type="NCBI Taxonomy" id="266149"/>
    <lineage>
        <taxon>Eukaryota</taxon>
        <taxon>Sar</taxon>
        <taxon>Alveolata</taxon>
        <taxon>Ciliophora</taxon>
        <taxon>Intramacronucleata</taxon>
        <taxon>Oligohymenophorea</taxon>
        <taxon>Scuticociliatia</taxon>
        <taxon>Philasterida</taxon>
        <taxon>Pseudocohnilembidae</taxon>
        <taxon>Pseudocohnilembus</taxon>
    </lineage>
</organism>
<name>A0A0V0QGS5_PSEPJ</name>
<keyword evidence="1" id="KW-1133">Transmembrane helix</keyword>
<evidence type="ECO:0008006" key="4">
    <source>
        <dbReference type="Google" id="ProtNLM"/>
    </source>
</evidence>
<reference evidence="2 3" key="1">
    <citation type="journal article" date="2015" name="Sci. Rep.">
        <title>Genome of the facultative scuticociliatosis pathogen Pseudocohnilembus persalinus provides insight into its virulence through horizontal gene transfer.</title>
        <authorList>
            <person name="Xiong J."/>
            <person name="Wang G."/>
            <person name="Cheng J."/>
            <person name="Tian M."/>
            <person name="Pan X."/>
            <person name="Warren A."/>
            <person name="Jiang C."/>
            <person name="Yuan D."/>
            <person name="Miao W."/>
        </authorList>
    </citation>
    <scope>NUCLEOTIDE SEQUENCE [LARGE SCALE GENOMIC DNA]</scope>
    <source>
        <strain evidence="2">36N120E</strain>
    </source>
</reference>